<feature type="transmembrane region" description="Helical" evidence="8">
    <location>
        <begin position="136"/>
        <end position="158"/>
    </location>
</feature>
<proteinExistence type="inferred from homology"/>
<evidence type="ECO:0000256" key="1">
    <source>
        <dbReference type="ARBA" id="ARBA00008295"/>
    </source>
</evidence>
<evidence type="ECO:0000256" key="5">
    <source>
        <dbReference type="ARBA" id="ARBA00022949"/>
    </source>
</evidence>
<evidence type="ECO:0000256" key="4">
    <source>
        <dbReference type="ARBA" id="ARBA00022692"/>
    </source>
</evidence>
<dbReference type="EMBL" id="JAUPFM010000003">
    <property type="protein sequence ID" value="KAK2857252.1"/>
    <property type="molecule type" value="Genomic_DNA"/>
</dbReference>
<dbReference type="GO" id="GO:0005886">
    <property type="term" value="C:plasma membrane"/>
    <property type="evidence" value="ECO:0007669"/>
    <property type="project" value="UniProtKB-SubCell"/>
</dbReference>
<name>A0AA88NEY9_CHASR</name>
<keyword evidence="10" id="KW-1185">Reference proteome</keyword>
<organism evidence="9 10">
    <name type="scientific">Channa striata</name>
    <name type="common">Snakehead murrel</name>
    <name type="synonym">Ophicephalus striatus</name>
    <dbReference type="NCBI Taxonomy" id="64152"/>
    <lineage>
        <taxon>Eukaryota</taxon>
        <taxon>Metazoa</taxon>
        <taxon>Chordata</taxon>
        <taxon>Craniata</taxon>
        <taxon>Vertebrata</taxon>
        <taxon>Euteleostomi</taxon>
        <taxon>Actinopterygii</taxon>
        <taxon>Neopterygii</taxon>
        <taxon>Teleostei</taxon>
        <taxon>Neoteleostei</taxon>
        <taxon>Acanthomorphata</taxon>
        <taxon>Anabantaria</taxon>
        <taxon>Anabantiformes</taxon>
        <taxon>Channoidei</taxon>
        <taxon>Channidae</taxon>
        <taxon>Channa</taxon>
    </lineage>
</organism>
<keyword evidence="5 8" id="KW-0965">Cell junction</keyword>
<dbReference type="PANTHER" id="PTHR12002">
    <property type="entry name" value="CLAUDIN"/>
    <property type="match status" value="1"/>
</dbReference>
<evidence type="ECO:0000256" key="8">
    <source>
        <dbReference type="RuleBase" id="RU060637"/>
    </source>
</evidence>
<accession>A0AA88NEY9</accession>
<evidence type="ECO:0000256" key="3">
    <source>
        <dbReference type="ARBA" id="ARBA00022475"/>
    </source>
</evidence>
<comment type="caution">
    <text evidence="8">Lacks conserved residue(s) required for the propagation of feature annotation.</text>
</comment>
<comment type="caution">
    <text evidence="9">The sequence shown here is derived from an EMBL/GenBank/DDBJ whole genome shotgun (WGS) entry which is preliminary data.</text>
</comment>
<dbReference type="PRINTS" id="PR01077">
    <property type="entry name" value="CLAUDIN"/>
</dbReference>
<sequence length="194" mass="21174">MSTWLTQSTALLTTESFQKGLWEICVVQELGGLECRPYDTILGLHQDIMVARALMCLALSVGMLGLLLTIPGLHLVNGCQGQVEDFRCKRGLRMSGGLLCLVAGILVLIPVSYFANMAVVQFFDETVPEMVPRWEFGDALFCGWAAGFVYVVGGLLLLSSSLCQRGQNRNTPVPVPTMGVAPGIPFMRVRSEYV</sequence>
<evidence type="ECO:0000313" key="10">
    <source>
        <dbReference type="Proteomes" id="UP001187415"/>
    </source>
</evidence>
<dbReference type="InterPro" id="IPR004031">
    <property type="entry name" value="PMP22/EMP/MP20/Claudin"/>
</dbReference>
<comment type="function">
    <text evidence="8">Claudins function as major constituents of the tight junction complexes that regulate the permeability of epithelia.</text>
</comment>
<comment type="similarity">
    <text evidence="1 8">Belongs to the claudin family.</text>
</comment>
<keyword evidence="4 8" id="KW-0812">Transmembrane</keyword>
<dbReference type="GO" id="GO:0005923">
    <property type="term" value="C:bicellular tight junction"/>
    <property type="evidence" value="ECO:0007669"/>
    <property type="project" value="UniProtKB-SubCell"/>
</dbReference>
<dbReference type="Pfam" id="PF00822">
    <property type="entry name" value="PMP22_Claudin"/>
    <property type="match status" value="1"/>
</dbReference>
<keyword evidence="7 8" id="KW-0472">Membrane</keyword>
<feature type="transmembrane region" description="Helical" evidence="8">
    <location>
        <begin position="97"/>
        <end position="116"/>
    </location>
</feature>
<evidence type="ECO:0000256" key="2">
    <source>
        <dbReference type="ARBA" id="ARBA00022427"/>
    </source>
</evidence>
<dbReference type="InterPro" id="IPR006187">
    <property type="entry name" value="Claudin"/>
</dbReference>
<dbReference type="InterPro" id="IPR017974">
    <property type="entry name" value="Claudin_CS"/>
</dbReference>
<protein>
    <recommendedName>
        <fullName evidence="8">Claudin</fullName>
    </recommendedName>
</protein>
<dbReference type="GO" id="GO:0005198">
    <property type="term" value="F:structural molecule activity"/>
    <property type="evidence" value="ECO:0007669"/>
    <property type="project" value="InterPro"/>
</dbReference>
<dbReference type="AlphaFoldDB" id="A0AA88NEY9"/>
<evidence type="ECO:0000313" key="9">
    <source>
        <dbReference type="EMBL" id="KAK2857252.1"/>
    </source>
</evidence>
<feature type="transmembrane region" description="Helical" evidence="8">
    <location>
        <begin position="49"/>
        <end position="76"/>
    </location>
</feature>
<evidence type="ECO:0000256" key="6">
    <source>
        <dbReference type="ARBA" id="ARBA00022989"/>
    </source>
</evidence>
<keyword evidence="3 8" id="KW-1003">Cell membrane</keyword>
<reference evidence="9" key="1">
    <citation type="submission" date="2023-07" db="EMBL/GenBank/DDBJ databases">
        <title>Chromosome-level Genome Assembly of Striped Snakehead (Channa striata).</title>
        <authorList>
            <person name="Liu H."/>
        </authorList>
    </citation>
    <scope>NUCLEOTIDE SEQUENCE</scope>
    <source>
        <strain evidence="9">Gz</strain>
        <tissue evidence="9">Muscle</tissue>
    </source>
</reference>
<dbReference type="Proteomes" id="UP001187415">
    <property type="component" value="Unassembled WGS sequence"/>
</dbReference>
<comment type="subcellular location">
    <subcellularLocation>
        <location evidence="8">Cell junction</location>
        <location evidence="8">Tight junction</location>
    </subcellularLocation>
    <subcellularLocation>
        <location evidence="8">Cell membrane</location>
        <topology evidence="8">Multi-pass membrane protein</topology>
    </subcellularLocation>
</comment>
<dbReference type="Gene3D" id="1.20.140.150">
    <property type="match status" value="1"/>
</dbReference>
<keyword evidence="2 8" id="KW-0796">Tight junction</keyword>
<keyword evidence="6 8" id="KW-1133">Transmembrane helix</keyword>
<dbReference type="PROSITE" id="PS01346">
    <property type="entry name" value="CLAUDIN"/>
    <property type="match status" value="1"/>
</dbReference>
<gene>
    <name evidence="9" type="ORF">Q5P01_005987</name>
</gene>
<evidence type="ECO:0000256" key="7">
    <source>
        <dbReference type="ARBA" id="ARBA00023136"/>
    </source>
</evidence>